<feature type="transmembrane region" description="Helical" evidence="8">
    <location>
        <begin position="373"/>
        <end position="393"/>
    </location>
</feature>
<name>A0A9D0Z0E1_9FIRM</name>
<dbReference type="GO" id="GO:0042121">
    <property type="term" value="P:alginic acid biosynthetic process"/>
    <property type="evidence" value="ECO:0007669"/>
    <property type="project" value="InterPro"/>
</dbReference>
<feature type="transmembrane region" description="Helical" evidence="8">
    <location>
        <begin position="468"/>
        <end position="487"/>
    </location>
</feature>
<comment type="similarity">
    <text evidence="2 7">Belongs to the membrane-bound acyltransferase family.</text>
</comment>
<evidence type="ECO:0000256" key="5">
    <source>
        <dbReference type="ARBA" id="ARBA00022989"/>
    </source>
</evidence>
<dbReference type="GO" id="GO:0005886">
    <property type="term" value="C:plasma membrane"/>
    <property type="evidence" value="ECO:0007669"/>
    <property type="project" value="UniProtKB-SubCell"/>
</dbReference>
<dbReference type="AlphaFoldDB" id="A0A9D0Z0E1"/>
<feature type="transmembrane region" description="Helical" evidence="8">
    <location>
        <begin position="142"/>
        <end position="163"/>
    </location>
</feature>
<dbReference type="InterPro" id="IPR024194">
    <property type="entry name" value="Ac/AlaTfrase_AlgI/DltB"/>
</dbReference>
<keyword evidence="5 8" id="KW-1133">Transmembrane helix</keyword>
<feature type="transmembrane region" description="Helical" evidence="8">
    <location>
        <begin position="6"/>
        <end position="27"/>
    </location>
</feature>
<feature type="transmembrane region" description="Helical" evidence="8">
    <location>
        <begin position="499"/>
        <end position="519"/>
    </location>
</feature>
<dbReference type="EMBL" id="DVFK01000009">
    <property type="protein sequence ID" value="HIQ66986.1"/>
    <property type="molecule type" value="Genomic_DNA"/>
</dbReference>
<feature type="transmembrane region" description="Helical" evidence="8">
    <location>
        <begin position="101"/>
        <end position="122"/>
    </location>
</feature>
<sequence length="533" mass="61196">MFSFSSYFSTEYLVMLLPASVVLYALLPQKLRRWSLLLSSYVFFWAISGKLIACLLFSTLSLHHFGIWLGRLQGNLDCLLESSPREMRKELKRQYTKKQRLVVAFALAVHLGMLLWLKYTPFFASNINTLLNLLGIDRTVSVPSYVLPIGISFYTLQAVSYIFDVYRRKIPADDNLLRLALYMSFFPQIMEGPICRYSDTAQQLWEAPKLRRENLLLGTQRILYGLVKKMVVADRLNLLIKTVFAGYESYDGLVMAVAAVCYTVQLYMDFSGTMDVVLGSGQLFGMNLPENFQRPFFSKTISEFWKRWHITLGTWFKDYIFYPLSMSGPLKKLTSRGRKRLGNHFGPLLAGSLALFCVWLANGLWHGAGWNYIFFGMYHFALILGGSLIEPFVVRLTQKLHIQRKSFPYRCMQMVRTAILVCIGELFFRAEGLRAGLAMFRKMVTEFSFATLQDQSIFELGVDKHDCLIIFVVLLLVFVIGVLQERGIPIRQRISQKNLAVRFAVYYVLLLLIIVFGAYGRGYVPVDPIYAGF</sequence>
<dbReference type="GO" id="GO:0016746">
    <property type="term" value="F:acyltransferase activity"/>
    <property type="evidence" value="ECO:0007669"/>
    <property type="project" value="UniProtKB-KW"/>
</dbReference>
<feature type="transmembrane region" description="Helical" evidence="8">
    <location>
        <begin position="341"/>
        <end position="361"/>
    </location>
</feature>
<evidence type="ECO:0000313" key="10">
    <source>
        <dbReference type="Proteomes" id="UP000886796"/>
    </source>
</evidence>
<keyword evidence="6 7" id="KW-0472">Membrane</keyword>
<dbReference type="Proteomes" id="UP000886796">
    <property type="component" value="Unassembled WGS sequence"/>
</dbReference>
<dbReference type="InterPro" id="IPR028362">
    <property type="entry name" value="AlgI"/>
</dbReference>
<evidence type="ECO:0000256" key="8">
    <source>
        <dbReference type="SAM" id="Phobius"/>
    </source>
</evidence>
<gene>
    <name evidence="9" type="ORF">IAB74_00545</name>
</gene>
<dbReference type="PANTHER" id="PTHR13285:SF18">
    <property type="entry name" value="PROTEIN-CYSTEINE N-PALMITOYLTRANSFERASE RASP"/>
    <property type="match status" value="1"/>
</dbReference>
<reference evidence="9" key="1">
    <citation type="submission" date="2020-10" db="EMBL/GenBank/DDBJ databases">
        <authorList>
            <person name="Gilroy R."/>
        </authorList>
    </citation>
    <scope>NUCLEOTIDE SEQUENCE</scope>
    <source>
        <strain evidence="9">13361</strain>
    </source>
</reference>
<keyword evidence="7" id="KW-0012">Acyltransferase</keyword>
<protein>
    <submittedName>
        <fullName evidence="9">MBOAT family protein</fullName>
    </submittedName>
</protein>
<feature type="transmembrane region" description="Helical" evidence="8">
    <location>
        <begin position="34"/>
        <end position="58"/>
    </location>
</feature>
<dbReference type="InterPro" id="IPR004299">
    <property type="entry name" value="MBOAT_fam"/>
</dbReference>
<proteinExistence type="inferred from homology"/>
<evidence type="ECO:0000256" key="2">
    <source>
        <dbReference type="ARBA" id="ARBA00010323"/>
    </source>
</evidence>
<keyword evidence="4 8" id="KW-0812">Transmembrane</keyword>
<evidence type="ECO:0000256" key="1">
    <source>
        <dbReference type="ARBA" id="ARBA00004651"/>
    </source>
</evidence>
<accession>A0A9D0Z0E1</accession>
<feature type="transmembrane region" description="Helical" evidence="8">
    <location>
        <begin position="414"/>
        <end position="430"/>
    </location>
</feature>
<evidence type="ECO:0000256" key="3">
    <source>
        <dbReference type="ARBA" id="ARBA00022475"/>
    </source>
</evidence>
<evidence type="ECO:0000256" key="6">
    <source>
        <dbReference type="ARBA" id="ARBA00023136"/>
    </source>
</evidence>
<evidence type="ECO:0000256" key="7">
    <source>
        <dbReference type="PIRNR" id="PIRNR016636"/>
    </source>
</evidence>
<comment type="caution">
    <text evidence="9">The sequence shown here is derived from an EMBL/GenBank/DDBJ whole genome shotgun (WGS) entry which is preliminary data.</text>
</comment>
<dbReference type="Pfam" id="PF03062">
    <property type="entry name" value="MBOAT"/>
    <property type="match status" value="1"/>
</dbReference>
<comment type="subcellular location">
    <subcellularLocation>
        <location evidence="1">Cell membrane</location>
        <topology evidence="1">Multi-pass membrane protein</topology>
    </subcellularLocation>
</comment>
<dbReference type="PIRSF" id="PIRSF500217">
    <property type="entry name" value="AlgI"/>
    <property type="match status" value="1"/>
</dbReference>
<evidence type="ECO:0000313" key="9">
    <source>
        <dbReference type="EMBL" id="HIQ66986.1"/>
    </source>
</evidence>
<dbReference type="InterPro" id="IPR051085">
    <property type="entry name" value="MB_O-acyltransferase"/>
</dbReference>
<keyword evidence="7" id="KW-0808">Transferase</keyword>
<dbReference type="PANTHER" id="PTHR13285">
    <property type="entry name" value="ACYLTRANSFERASE"/>
    <property type="match status" value="1"/>
</dbReference>
<evidence type="ECO:0000256" key="4">
    <source>
        <dbReference type="ARBA" id="ARBA00022692"/>
    </source>
</evidence>
<dbReference type="PIRSF" id="PIRSF016636">
    <property type="entry name" value="AlgI_DltB"/>
    <property type="match status" value="1"/>
</dbReference>
<reference evidence="9" key="2">
    <citation type="journal article" date="2021" name="PeerJ">
        <title>Extensive microbial diversity within the chicken gut microbiome revealed by metagenomics and culture.</title>
        <authorList>
            <person name="Gilroy R."/>
            <person name="Ravi A."/>
            <person name="Getino M."/>
            <person name="Pursley I."/>
            <person name="Horton D.L."/>
            <person name="Alikhan N.F."/>
            <person name="Baker D."/>
            <person name="Gharbi K."/>
            <person name="Hall N."/>
            <person name="Watson M."/>
            <person name="Adriaenssens E.M."/>
            <person name="Foster-Nyarko E."/>
            <person name="Jarju S."/>
            <person name="Secka A."/>
            <person name="Antonio M."/>
            <person name="Oren A."/>
            <person name="Chaudhuri R.R."/>
            <person name="La Ragione R."/>
            <person name="Hildebrand F."/>
            <person name="Pallen M.J."/>
        </authorList>
    </citation>
    <scope>NUCLEOTIDE SEQUENCE</scope>
    <source>
        <strain evidence="9">13361</strain>
    </source>
</reference>
<keyword evidence="3 7" id="KW-1003">Cell membrane</keyword>
<organism evidence="9 10">
    <name type="scientific">Candidatus Faecousia excrementigallinarum</name>
    <dbReference type="NCBI Taxonomy" id="2840806"/>
    <lineage>
        <taxon>Bacteria</taxon>
        <taxon>Bacillati</taxon>
        <taxon>Bacillota</taxon>
        <taxon>Clostridia</taxon>
        <taxon>Eubacteriales</taxon>
        <taxon>Oscillospiraceae</taxon>
        <taxon>Faecousia</taxon>
    </lineage>
</organism>